<sequence length="135" mass="15248">MAVKDKQERAMLSYGGILMTRLSKMLRSAAYAFKRVRLLTDLWRQLTKAAAPKCPITDRSGVCCYDAKARAEMIAEYIAEQFVPNPPATSPILQKCYAQVENRVRKFMDTVPPPSRRSIRNPSHTTQNSDASPQK</sequence>
<evidence type="ECO:0000256" key="1">
    <source>
        <dbReference type="SAM" id="MobiDB-lite"/>
    </source>
</evidence>
<dbReference type="OrthoDB" id="412981at2759"/>
<protein>
    <submittedName>
        <fullName evidence="2">Uncharacterized protein</fullName>
    </submittedName>
</protein>
<feature type="region of interest" description="Disordered" evidence="1">
    <location>
        <begin position="108"/>
        <end position="135"/>
    </location>
</feature>
<keyword evidence="3" id="KW-1185">Reference proteome</keyword>
<proteinExistence type="predicted"/>
<feature type="compositionally biased region" description="Polar residues" evidence="1">
    <location>
        <begin position="124"/>
        <end position="135"/>
    </location>
</feature>
<organism evidence="2 3">
    <name type="scientific">Eumeta variegata</name>
    <name type="common">Bagworm moth</name>
    <name type="synonym">Eumeta japonica</name>
    <dbReference type="NCBI Taxonomy" id="151549"/>
    <lineage>
        <taxon>Eukaryota</taxon>
        <taxon>Metazoa</taxon>
        <taxon>Ecdysozoa</taxon>
        <taxon>Arthropoda</taxon>
        <taxon>Hexapoda</taxon>
        <taxon>Insecta</taxon>
        <taxon>Pterygota</taxon>
        <taxon>Neoptera</taxon>
        <taxon>Endopterygota</taxon>
        <taxon>Lepidoptera</taxon>
        <taxon>Glossata</taxon>
        <taxon>Ditrysia</taxon>
        <taxon>Tineoidea</taxon>
        <taxon>Psychidae</taxon>
        <taxon>Oiketicinae</taxon>
        <taxon>Eumeta</taxon>
    </lineage>
</organism>
<dbReference type="Proteomes" id="UP000299102">
    <property type="component" value="Unassembled WGS sequence"/>
</dbReference>
<reference evidence="2 3" key="1">
    <citation type="journal article" date="2019" name="Commun. Biol.">
        <title>The bagworm genome reveals a unique fibroin gene that provides high tensile strength.</title>
        <authorList>
            <person name="Kono N."/>
            <person name="Nakamura H."/>
            <person name="Ohtoshi R."/>
            <person name="Tomita M."/>
            <person name="Numata K."/>
            <person name="Arakawa K."/>
        </authorList>
    </citation>
    <scope>NUCLEOTIDE SEQUENCE [LARGE SCALE GENOMIC DNA]</scope>
</reference>
<gene>
    <name evidence="2" type="ORF">EVAR_41627_1</name>
</gene>
<evidence type="ECO:0000313" key="3">
    <source>
        <dbReference type="Proteomes" id="UP000299102"/>
    </source>
</evidence>
<evidence type="ECO:0000313" key="2">
    <source>
        <dbReference type="EMBL" id="GBP56878.1"/>
    </source>
</evidence>
<accession>A0A4C1WZH2</accession>
<dbReference type="EMBL" id="BGZK01000703">
    <property type="protein sequence ID" value="GBP56878.1"/>
    <property type="molecule type" value="Genomic_DNA"/>
</dbReference>
<dbReference type="AlphaFoldDB" id="A0A4C1WZH2"/>
<name>A0A4C1WZH2_EUMVA</name>
<comment type="caution">
    <text evidence="2">The sequence shown here is derived from an EMBL/GenBank/DDBJ whole genome shotgun (WGS) entry which is preliminary data.</text>
</comment>